<feature type="compositionally biased region" description="Basic and acidic residues" evidence="4">
    <location>
        <begin position="360"/>
        <end position="372"/>
    </location>
</feature>
<feature type="region of interest" description="Disordered" evidence="4">
    <location>
        <begin position="524"/>
        <end position="568"/>
    </location>
</feature>
<organism evidence="6">
    <name type="scientific">Photinus pyralis</name>
    <name type="common">Common eastern firefly</name>
    <name type="synonym">Lampyris pyralis</name>
    <dbReference type="NCBI Taxonomy" id="7054"/>
    <lineage>
        <taxon>Eukaryota</taxon>
        <taxon>Metazoa</taxon>
        <taxon>Ecdysozoa</taxon>
        <taxon>Arthropoda</taxon>
        <taxon>Hexapoda</taxon>
        <taxon>Insecta</taxon>
        <taxon>Pterygota</taxon>
        <taxon>Neoptera</taxon>
        <taxon>Endopterygota</taxon>
        <taxon>Coleoptera</taxon>
        <taxon>Polyphaga</taxon>
        <taxon>Elateriformia</taxon>
        <taxon>Elateroidea</taxon>
        <taxon>Lampyridae</taxon>
        <taxon>Lampyrinae</taxon>
        <taxon>Photinus</taxon>
    </lineage>
</organism>
<protein>
    <recommendedName>
        <fullName evidence="5">ALMS motif domain-containing protein</fullName>
    </recommendedName>
</protein>
<dbReference type="GO" id="GO:0005813">
    <property type="term" value="C:centrosome"/>
    <property type="evidence" value="ECO:0007669"/>
    <property type="project" value="UniProtKB-SubCell"/>
</dbReference>
<evidence type="ECO:0000256" key="3">
    <source>
        <dbReference type="ARBA" id="ARBA00023212"/>
    </source>
</evidence>
<feature type="compositionally biased region" description="Polar residues" evidence="4">
    <location>
        <begin position="445"/>
        <end position="454"/>
    </location>
</feature>
<reference evidence="6" key="1">
    <citation type="journal article" date="2016" name="Sci. Rep.">
        <title>Molecular characterization of firefly nuptial gifts: a multi-omics approach sheds light on postcopulatory sexual selection.</title>
        <authorList>
            <person name="Al-Wathiqui N."/>
            <person name="Fallon T.R."/>
            <person name="South A."/>
            <person name="Weng J.K."/>
            <person name="Lewis S.M."/>
        </authorList>
    </citation>
    <scope>NUCLEOTIDE SEQUENCE</scope>
</reference>
<feature type="domain" description="ALMS motif" evidence="5">
    <location>
        <begin position="1262"/>
        <end position="1379"/>
    </location>
</feature>
<feature type="region of interest" description="Disordered" evidence="4">
    <location>
        <begin position="440"/>
        <end position="472"/>
    </location>
</feature>
<feature type="region of interest" description="Disordered" evidence="4">
    <location>
        <begin position="163"/>
        <end position="189"/>
    </location>
</feature>
<feature type="region of interest" description="Disordered" evidence="4">
    <location>
        <begin position="352"/>
        <end position="381"/>
    </location>
</feature>
<accession>A0A1Y1MJA0</accession>
<keyword evidence="3" id="KW-0206">Cytoskeleton</keyword>
<comment type="subcellular location">
    <subcellularLocation>
        <location evidence="1">Cytoplasm</location>
        <location evidence="1">Cytoskeleton</location>
        <location evidence="1">Microtubule organizing center</location>
        <location evidence="1">Centrosome</location>
    </subcellularLocation>
</comment>
<feature type="compositionally biased region" description="Basic and acidic residues" evidence="4">
    <location>
        <begin position="548"/>
        <end position="566"/>
    </location>
</feature>
<feature type="compositionally biased region" description="Basic and acidic residues" evidence="4">
    <location>
        <begin position="457"/>
        <end position="466"/>
    </location>
</feature>
<evidence type="ECO:0000256" key="2">
    <source>
        <dbReference type="ARBA" id="ARBA00022490"/>
    </source>
</evidence>
<sequence>MEEQEGDAPEKHKEDKSVTSQVLDYYRCFSQNRELPKYFCGTSGIQLQDWRQVPAVSPPLVTIPVAEATASPSRDIPIIHIENVCIPSPASSVASNRKLEWDNGADIGYSNSTLHKSVSLPVLTDAEYTKLRDKLLSQNAGEGEDTKRSVEVHCTETKLSDLSSTSESLKSSPKGYISTTPSSGSFLSDSGSSKAQRLKSLKAKVGLPIAQSTQLLDEIECCSTPKVIDRGKIDLGAIDRISRYKNLKLLKLSACKPVVVECAGWTRPPRGKSKTVQTSLSLNAVSVGIQTDFDFENCGVITPTKGAGERQNVFYVCYSDSPTENDSTNCSTMHTQTPSDFSNCDSFQYVDKSRNNSKSRKSESTAESDKENSPVVKLSDNDSLTKVLLNTTRDNRKDGGNVKDLQRTVDLLQKLIRSKKYDSLTKKFYLRAIMKQLVDNKSDSSESVLPQSEVSETEDRSNDKKITKSPKQTVLEKLKTETFATEIPPTSTNSDRGRLKRSRLLTLTDSDLYDTVAASTNTTTKEFGDTNLPLRETNDVHSSLSNKDGTKSWREDKTRSEKRLEEGAGDCHSLGKITTKELSDGIKEVQQLQTKTSATKELQNYNVEQLNGVGKTTTVYVLSTQKESIPSQTEPNSSTVNNNPCACSCRCSSSKPSTVLNTVIEVGGDTIHLQDAHLISSEEFTTKNANARCTTVVRRYTFEIPLQGAPSKNVQLTPVYINDDASGFSKSSTIHKSDVASGNVSEMSGNSKTSKSVSTPGSFSKRGSQSSSKKSKKSSSRSAHEDNEIQKKDSASNKSEGGLEQDTEPPQTLESQKESEGSDERSSRDKISKTQLSSDESAKEPGRKDAVAEPVLSSTNKLAEKISVTDIPKANDDVITYSSQSETTSEVVYTASSGSFEEKNCDHLTGELVYLDEIPSSYQINLEHVHVQGNKSGRNATLSKELVYSDSIPSTTDQIPEKIMIELCDCCKTSKSSSSTCVCCKEREAQTASKCCQCSSTQSTKDSEKYILCYPCYNYHQQFVDDSKPYFREGYVCQCQTNQKATRGTIKEIKKTIQQLENLESTTELCHCDCSCDEVISSTNFCEHCNCRLRPRYRRRKGGLAYCVTLESDENIASNEQNYSMEALEEIKIKVPSPNPTSDHVVSYCNSKSCKAKNFQKSSNLQCKRGRDKQAANKMSDASTKCSHCLYSCRPAVSNETQTTKINHHNRTNKTSQRVISTYHCEEMPSATKGFRASDLDHNQIVTECEYPRSKGRKEKPYTLQEYLCQNRPRFVVMAEQRRQCLLDLAAVREEHSEKYRKLLATTQKPMSLNTKRSQNKVKRPFSSREMKQLTAKNYKKCPEVQQKLVDVRERQIKKANKLIYDVFNQNLQHQVLRGRHTLPLEATVVNFY</sequence>
<dbReference type="RefSeq" id="XP_031350905.1">
    <property type="nucleotide sequence ID" value="XM_031495045.1"/>
</dbReference>
<evidence type="ECO:0000256" key="1">
    <source>
        <dbReference type="ARBA" id="ARBA00004300"/>
    </source>
</evidence>
<keyword evidence="2" id="KW-0963">Cytoplasm</keyword>
<proteinExistence type="predicted"/>
<feature type="compositionally biased region" description="Basic and acidic residues" evidence="4">
    <location>
        <begin position="840"/>
        <end position="851"/>
    </location>
</feature>
<evidence type="ECO:0000256" key="4">
    <source>
        <dbReference type="SAM" id="MobiDB-lite"/>
    </source>
</evidence>
<name>A0A1Y1MJA0_PHOPY</name>
<feature type="compositionally biased region" description="Basic and acidic residues" evidence="4">
    <location>
        <begin position="782"/>
        <end position="795"/>
    </location>
</feature>
<dbReference type="OrthoDB" id="2448405at2759"/>
<dbReference type="KEGG" id="ppyr:116176461"/>
<dbReference type="Pfam" id="PF15309">
    <property type="entry name" value="ALMS_motif"/>
    <property type="match status" value="1"/>
</dbReference>
<feature type="compositionally biased region" description="Polar residues" evidence="4">
    <location>
        <begin position="728"/>
        <end position="760"/>
    </location>
</feature>
<evidence type="ECO:0000313" key="6">
    <source>
        <dbReference type="EMBL" id="JAV84415.1"/>
    </source>
</evidence>
<feature type="region of interest" description="Disordered" evidence="4">
    <location>
        <begin position="727"/>
        <end position="855"/>
    </location>
</feature>
<feature type="compositionally biased region" description="Low complexity" evidence="4">
    <location>
        <begin position="761"/>
        <end position="772"/>
    </location>
</feature>
<dbReference type="GeneID" id="116176461"/>
<feature type="compositionally biased region" description="Basic and acidic residues" evidence="4">
    <location>
        <begin position="815"/>
        <end position="832"/>
    </location>
</feature>
<dbReference type="EMBL" id="GEZM01033098">
    <property type="protein sequence ID" value="JAV84415.1"/>
    <property type="molecule type" value="Transcribed_RNA"/>
</dbReference>
<evidence type="ECO:0000259" key="5">
    <source>
        <dbReference type="Pfam" id="PF15309"/>
    </source>
</evidence>
<dbReference type="InterPro" id="IPR029299">
    <property type="entry name" value="ALMS_motif"/>
</dbReference>